<protein>
    <submittedName>
        <fullName evidence="1">Uncharacterized protein</fullName>
    </submittedName>
</protein>
<reference evidence="1" key="1">
    <citation type="journal article" date="2014" name="Front. Microbiol.">
        <title>High frequency of phylogenetically diverse reductive dehalogenase-homologous genes in deep subseafloor sedimentary metagenomes.</title>
        <authorList>
            <person name="Kawai M."/>
            <person name="Futagami T."/>
            <person name="Toyoda A."/>
            <person name="Takaki Y."/>
            <person name="Nishi S."/>
            <person name="Hori S."/>
            <person name="Arai W."/>
            <person name="Tsubouchi T."/>
            <person name="Morono Y."/>
            <person name="Uchiyama I."/>
            <person name="Ito T."/>
            <person name="Fujiyama A."/>
            <person name="Inagaki F."/>
            <person name="Takami H."/>
        </authorList>
    </citation>
    <scope>NUCLEOTIDE SEQUENCE</scope>
    <source>
        <strain evidence="1">Expedition CK06-06</strain>
    </source>
</reference>
<accession>X0SQW5</accession>
<feature type="non-terminal residue" evidence="1">
    <location>
        <position position="1"/>
    </location>
</feature>
<evidence type="ECO:0000313" key="1">
    <source>
        <dbReference type="EMBL" id="GAF78297.1"/>
    </source>
</evidence>
<dbReference type="EMBL" id="BARS01004443">
    <property type="protein sequence ID" value="GAF78297.1"/>
    <property type="molecule type" value="Genomic_DNA"/>
</dbReference>
<proteinExistence type="predicted"/>
<organism evidence="1">
    <name type="scientific">marine sediment metagenome</name>
    <dbReference type="NCBI Taxonomy" id="412755"/>
    <lineage>
        <taxon>unclassified sequences</taxon>
        <taxon>metagenomes</taxon>
        <taxon>ecological metagenomes</taxon>
    </lineage>
</organism>
<sequence length="43" mass="4652">IYLEEGVPYNPGQLQASVNSPTIVVAVEQGVTINFDYSLLGKQ</sequence>
<name>X0SQW5_9ZZZZ</name>
<dbReference type="AlphaFoldDB" id="X0SQW5"/>
<gene>
    <name evidence="1" type="ORF">S01H1_08681</name>
</gene>
<comment type="caution">
    <text evidence="1">The sequence shown here is derived from an EMBL/GenBank/DDBJ whole genome shotgun (WGS) entry which is preliminary data.</text>
</comment>